<reference evidence="2" key="1">
    <citation type="submission" date="2022-11" db="EMBL/GenBank/DDBJ databases">
        <authorList>
            <person name="Kikuchi T."/>
        </authorList>
    </citation>
    <scope>NUCLEOTIDE SEQUENCE</scope>
    <source>
        <strain evidence="2">PS1010</strain>
    </source>
</reference>
<feature type="compositionally biased region" description="Basic and acidic residues" evidence="1">
    <location>
        <begin position="196"/>
        <end position="212"/>
    </location>
</feature>
<dbReference type="OrthoDB" id="5877690at2759"/>
<dbReference type="Proteomes" id="UP001152747">
    <property type="component" value="Unassembled WGS sequence"/>
</dbReference>
<feature type="region of interest" description="Disordered" evidence="1">
    <location>
        <begin position="258"/>
        <end position="315"/>
    </location>
</feature>
<name>A0A9P1IFJ1_9PELO</name>
<evidence type="ECO:0000313" key="3">
    <source>
        <dbReference type="Proteomes" id="UP001152747"/>
    </source>
</evidence>
<feature type="compositionally biased region" description="Basic and acidic residues" evidence="1">
    <location>
        <begin position="258"/>
        <end position="290"/>
    </location>
</feature>
<dbReference type="EMBL" id="CANHGI010000003">
    <property type="protein sequence ID" value="CAI5444329.1"/>
    <property type="molecule type" value="Genomic_DNA"/>
</dbReference>
<dbReference type="AlphaFoldDB" id="A0A9P1IFJ1"/>
<keyword evidence="3" id="KW-1185">Reference proteome</keyword>
<gene>
    <name evidence="2" type="ORF">CAMP_LOCUS6966</name>
</gene>
<evidence type="ECO:0000313" key="2">
    <source>
        <dbReference type="EMBL" id="CAI5444329.1"/>
    </source>
</evidence>
<sequence length="315" mass="36584">MLVPKKVSFILESIDFPPENHQKIQVYLKIENYEWLKIGDFLGGSDLPIGVDFGVLVADTWQGAEIELKFQKDELDYFGVLNLDQNEKTLQISGIGQVFEFRNPKNVISFKCAILVENLTEDWRRRMRNSGRNVETQTKIGVLRDFGCQTSPSSCSSKSTETSGDFINLEDVEKVLEAKVAQRLQNLNLTAPNQDCHVEDPKPHAENLRKPEIPTNSYNFLPRWTQLKQLDQLIDEKSEILRELEKRIAIARKMEMVRDRRREETQTVREKREKEEDPTSKERRESTEKEETTDDESESESTEEEEIIDPFEAKT</sequence>
<proteinExistence type="predicted"/>
<feature type="region of interest" description="Disordered" evidence="1">
    <location>
        <begin position="192"/>
        <end position="216"/>
    </location>
</feature>
<feature type="compositionally biased region" description="Acidic residues" evidence="1">
    <location>
        <begin position="291"/>
        <end position="309"/>
    </location>
</feature>
<organism evidence="2 3">
    <name type="scientific">Caenorhabditis angaria</name>
    <dbReference type="NCBI Taxonomy" id="860376"/>
    <lineage>
        <taxon>Eukaryota</taxon>
        <taxon>Metazoa</taxon>
        <taxon>Ecdysozoa</taxon>
        <taxon>Nematoda</taxon>
        <taxon>Chromadorea</taxon>
        <taxon>Rhabditida</taxon>
        <taxon>Rhabditina</taxon>
        <taxon>Rhabditomorpha</taxon>
        <taxon>Rhabditoidea</taxon>
        <taxon>Rhabditidae</taxon>
        <taxon>Peloderinae</taxon>
        <taxon>Caenorhabditis</taxon>
    </lineage>
</organism>
<accession>A0A9P1IFJ1</accession>
<protein>
    <submittedName>
        <fullName evidence="2">Uncharacterized protein</fullName>
    </submittedName>
</protein>
<evidence type="ECO:0000256" key="1">
    <source>
        <dbReference type="SAM" id="MobiDB-lite"/>
    </source>
</evidence>
<comment type="caution">
    <text evidence="2">The sequence shown here is derived from an EMBL/GenBank/DDBJ whole genome shotgun (WGS) entry which is preliminary data.</text>
</comment>